<feature type="compositionally biased region" description="Basic and acidic residues" evidence="4">
    <location>
        <begin position="94"/>
        <end position="105"/>
    </location>
</feature>
<dbReference type="PANTHER" id="PTHR14369">
    <property type="entry name" value="SURFEIT LOCUS PROTEIN 6"/>
    <property type="match status" value="1"/>
</dbReference>
<evidence type="ECO:0000259" key="6">
    <source>
        <dbReference type="Pfam" id="PF15459"/>
    </source>
</evidence>
<accession>A0A9W4UIM0</accession>
<feature type="compositionally biased region" description="Basic and acidic residues" evidence="4">
    <location>
        <begin position="294"/>
        <end position="334"/>
    </location>
</feature>
<dbReference type="InterPro" id="IPR029190">
    <property type="entry name" value="Rrp14/SURF6_C"/>
</dbReference>
<dbReference type="GO" id="GO:0042273">
    <property type="term" value="P:ribosomal large subunit biogenesis"/>
    <property type="evidence" value="ECO:0007669"/>
    <property type="project" value="TreeGrafter"/>
</dbReference>
<evidence type="ECO:0008006" key="9">
    <source>
        <dbReference type="Google" id="ProtNLM"/>
    </source>
</evidence>
<name>A0A9W4UIM0_9PLEO</name>
<dbReference type="Pfam" id="PF15459">
    <property type="entry name" value="RRP14"/>
    <property type="match status" value="1"/>
</dbReference>
<comment type="caution">
    <text evidence="7">The sequence shown here is derived from an EMBL/GenBank/DDBJ whole genome shotgun (WGS) entry which is preliminary data.</text>
</comment>
<feature type="domain" description="Ribosomal RNA-processing protein 14 N-terminal" evidence="6">
    <location>
        <begin position="8"/>
        <end position="61"/>
    </location>
</feature>
<evidence type="ECO:0000256" key="2">
    <source>
        <dbReference type="ARBA" id="ARBA00005904"/>
    </source>
</evidence>
<proteinExistence type="inferred from homology"/>
<feature type="compositionally biased region" description="Acidic residues" evidence="4">
    <location>
        <begin position="185"/>
        <end position="198"/>
    </location>
</feature>
<feature type="compositionally biased region" description="Basic residues" evidence="4">
    <location>
        <begin position="490"/>
        <end position="506"/>
    </location>
</feature>
<dbReference type="GO" id="GO:0003723">
    <property type="term" value="F:RNA binding"/>
    <property type="evidence" value="ECO:0007669"/>
    <property type="project" value="TreeGrafter"/>
</dbReference>
<comment type="subcellular location">
    <subcellularLocation>
        <location evidence="1">Nucleus</location>
    </subcellularLocation>
</comment>
<evidence type="ECO:0000256" key="3">
    <source>
        <dbReference type="ARBA" id="ARBA00023242"/>
    </source>
</evidence>
<dbReference type="Proteomes" id="UP001152607">
    <property type="component" value="Unassembled WGS sequence"/>
</dbReference>
<organism evidence="7 8">
    <name type="scientific">Periconia digitata</name>
    <dbReference type="NCBI Taxonomy" id="1303443"/>
    <lineage>
        <taxon>Eukaryota</taxon>
        <taxon>Fungi</taxon>
        <taxon>Dikarya</taxon>
        <taxon>Ascomycota</taxon>
        <taxon>Pezizomycotina</taxon>
        <taxon>Dothideomycetes</taxon>
        <taxon>Pleosporomycetidae</taxon>
        <taxon>Pleosporales</taxon>
        <taxon>Massarineae</taxon>
        <taxon>Periconiaceae</taxon>
        <taxon>Periconia</taxon>
    </lineage>
</organism>
<keyword evidence="3" id="KW-0539">Nucleus</keyword>
<feature type="compositionally biased region" description="Basic and acidic residues" evidence="4">
    <location>
        <begin position="140"/>
        <end position="184"/>
    </location>
</feature>
<sequence>MGDDLETRLKSHARAFEGLMSLIPAKDYYGKDESITSTQWMTKKQTKEQRRAAKRAKLDPANHKTAKDIMDENARKRKRELEGKEDDSSDIDIDTEKEKPGEGMKAKKPKIAQPSDADAQQKKQTQVDAAKAAKAQARAEQLKLKREKKKEQRAQKQPKQKDTKVEQAHSSKDSSAKMVNKEEGSDWEDEDEEEEEEAGERIESLDVSGLVEDGPSTATSSAADSNASTNSIASASSSSSVPPVTNAPEPSTKTMPKSIAPKSHDEFRARLSAKLESLRAMRKADGANGQPAKNRAELIEARRKKEAERKAARKAQRDLAKEDEERVKAEDQLSRIRGGSGSPSVFSHRSSPEQDRNFNFGRVAWSDGQQLEGNLSGFLDAKKKKGKSDPKTALEAAKNKMARLSGLDEEKRKEIEEKDLWLNAKKRAQGERVHSDPRLLKKTVKRLEKGKLKSEKEWNERKANVDKGKEAKQKRRETNLKKRREEKGVKGKKKPVKKAVKSKSKRPGFEGSLKRK</sequence>
<dbReference type="GO" id="GO:0005730">
    <property type="term" value="C:nucleolus"/>
    <property type="evidence" value="ECO:0007669"/>
    <property type="project" value="TreeGrafter"/>
</dbReference>
<dbReference type="GO" id="GO:0042274">
    <property type="term" value="P:ribosomal small subunit biogenesis"/>
    <property type="evidence" value="ECO:0007669"/>
    <property type="project" value="TreeGrafter"/>
</dbReference>
<dbReference type="InterPro" id="IPR029188">
    <property type="entry name" value="Rrp14_N"/>
</dbReference>
<feature type="compositionally biased region" description="Low complexity" evidence="4">
    <location>
        <begin position="215"/>
        <end position="248"/>
    </location>
</feature>
<dbReference type="EMBL" id="CAOQHR010000005">
    <property type="protein sequence ID" value="CAI6334978.1"/>
    <property type="molecule type" value="Genomic_DNA"/>
</dbReference>
<feature type="region of interest" description="Disordered" evidence="4">
    <location>
        <begin position="28"/>
        <end position="355"/>
    </location>
</feature>
<feature type="compositionally biased region" description="Basic and acidic residues" evidence="4">
    <location>
        <begin position="428"/>
        <end position="489"/>
    </location>
</feature>
<comment type="similarity">
    <text evidence="2">Belongs to the SURF6 family.</text>
</comment>
<feature type="compositionally biased region" description="Acidic residues" evidence="4">
    <location>
        <begin position="83"/>
        <end position="93"/>
    </location>
</feature>
<dbReference type="GO" id="GO:0003677">
    <property type="term" value="F:DNA binding"/>
    <property type="evidence" value="ECO:0007669"/>
    <property type="project" value="TreeGrafter"/>
</dbReference>
<feature type="compositionally biased region" description="Basic and acidic residues" evidence="4">
    <location>
        <begin position="45"/>
        <end position="82"/>
    </location>
</feature>
<dbReference type="OrthoDB" id="444809at2759"/>
<reference evidence="7" key="1">
    <citation type="submission" date="2023-01" db="EMBL/GenBank/DDBJ databases">
        <authorList>
            <person name="Van Ghelder C."/>
            <person name="Rancurel C."/>
        </authorList>
    </citation>
    <scope>NUCLEOTIDE SEQUENCE</scope>
    <source>
        <strain evidence="7">CNCM I-4278</strain>
    </source>
</reference>
<evidence type="ECO:0000313" key="8">
    <source>
        <dbReference type="Proteomes" id="UP001152607"/>
    </source>
</evidence>
<evidence type="ECO:0000256" key="4">
    <source>
        <dbReference type="SAM" id="MobiDB-lite"/>
    </source>
</evidence>
<feature type="domain" description="Ribosomal RNA-processing protein 14/surfeit locus protein 6 C-terminal" evidence="5">
    <location>
        <begin position="297"/>
        <end position="493"/>
    </location>
</feature>
<dbReference type="AlphaFoldDB" id="A0A9W4UIM0"/>
<feature type="compositionally biased region" description="Basic and acidic residues" evidence="4">
    <location>
        <begin position="406"/>
        <end position="420"/>
    </location>
</feature>
<evidence type="ECO:0000256" key="1">
    <source>
        <dbReference type="ARBA" id="ARBA00004123"/>
    </source>
</evidence>
<dbReference type="PANTHER" id="PTHR14369:SF0">
    <property type="entry name" value="SURFEIT LOCUS PROTEIN 6"/>
    <property type="match status" value="1"/>
</dbReference>
<feature type="compositionally biased region" description="Low complexity" evidence="4">
    <location>
        <begin position="116"/>
        <end position="139"/>
    </location>
</feature>
<protein>
    <recommendedName>
        <fullName evidence="9">SURF6-domain-containing protein</fullName>
    </recommendedName>
</protein>
<keyword evidence="8" id="KW-1185">Reference proteome</keyword>
<gene>
    <name evidence="7" type="ORF">PDIGIT_LOCUS8053</name>
</gene>
<dbReference type="InterPro" id="IPR007019">
    <property type="entry name" value="SURF6"/>
</dbReference>
<dbReference type="Pfam" id="PF04935">
    <property type="entry name" value="SURF6"/>
    <property type="match status" value="1"/>
</dbReference>
<evidence type="ECO:0000259" key="5">
    <source>
        <dbReference type="Pfam" id="PF04935"/>
    </source>
</evidence>
<feature type="compositionally biased region" description="Basic and acidic residues" evidence="4">
    <location>
        <begin position="276"/>
        <end position="285"/>
    </location>
</feature>
<feature type="region of interest" description="Disordered" evidence="4">
    <location>
        <begin position="376"/>
        <end position="516"/>
    </location>
</feature>
<evidence type="ECO:0000313" key="7">
    <source>
        <dbReference type="EMBL" id="CAI6334978.1"/>
    </source>
</evidence>